<dbReference type="GO" id="GO:0015221">
    <property type="term" value="F:lipopolysaccharide transmembrane transporter activity"/>
    <property type="evidence" value="ECO:0007669"/>
    <property type="project" value="InterPro"/>
</dbReference>
<dbReference type="PANTHER" id="PTHR37481:SF1">
    <property type="entry name" value="LIPOPOLYSACCHARIDE EXPORT SYSTEM PROTEIN LPTC"/>
    <property type="match status" value="1"/>
</dbReference>
<evidence type="ECO:0000256" key="6">
    <source>
        <dbReference type="SAM" id="Phobius"/>
    </source>
</evidence>
<dbReference type="Proteomes" id="UP000294850">
    <property type="component" value="Unassembled WGS sequence"/>
</dbReference>
<evidence type="ECO:0000313" key="7">
    <source>
        <dbReference type="EMBL" id="TDE16393.1"/>
    </source>
</evidence>
<organism evidence="7 8">
    <name type="scientific">Dyadobacter psychrotolerans</name>
    <dbReference type="NCBI Taxonomy" id="2541721"/>
    <lineage>
        <taxon>Bacteria</taxon>
        <taxon>Pseudomonadati</taxon>
        <taxon>Bacteroidota</taxon>
        <taxon>Cytophagia</taxon>
        <taxon>Cytophagales</taxon>
        <taxon>Spirosomataceae</taxon>
        <taxon>Dyadobacter</taxon>
    </lineage>
</organism>
<feature type="transmembrane region" description="Helical" evidence="6">
    <location>
        <begin position="12"/>
        <end position="30"/>
    </location>
</feature>
<proteinExistence type="predicted"/>
<dbReference type="AlphaFoldDB" id="A0A4R5DYW5"/>
<evidence type="ECO:0000256" key="2">
    <source>
        <dbReference type="ARBA" id="ARBA00022519"/>
    </source>
</evidence>
<keyword evidence="5 6" id="KW-0472">Membrane</keyword>
<evidence type="ECO:0000256" key="5">
    <source>
        <dbReference type="ARBA" id="ARBA00023136"/>
    </source>
</evidence>
<dbReference type="OrthoDB" id="9812080at2"/>
<dbReference type="NCBIfam" id="TIGR04409">
    <property type="entry name" value="LptC_YrbK"/>
    <property type="match status" value="1"/>
</dbReference>
<dbReference type="RefSeq" id="WP_131957927.1">
    <property type="nucleotide sequence ID" value="NZ_SMFL01000003.1"/>
</dbReference>
<dbReference type="InterPro" id="IPR026265">
    <property type="entry name" value="LptC"/>
</dbReference>
<reference evidence="7 8" key="1">
    <citation type="submission" date="2019-03" db="EMBL/GenBank/DDBJ databases">
        <title>Dyadobacter AR-3-6 sp. nov., isolated from arctic soil.</title>
        <authorList>
            <person name="Chaudhary D.K."/>
        </authorList>
    </citation>
    <scope>NUCLEOTIDE SEQUENCE [LARGE SCALE GENOMIC DNA]</scope>
    <source>
        <strain evidence="7 8">AR-3-6</strain>
    </source>
</reference>
<evidence type="ECO:0000313" key="8">
    <source>
        <dbReference type="Proteomes" id="UP000294850"/>
    </source>
</evidence>
<comment type="caution">
    <text evidence="7">The sequence shown here is derived from an EMBL/GenBank/DDBJ whole genome shotgun (WGS) entry which is preliminary data.</text>
</comment>
<evidence type="ECO:0000256" key="1">
    <source>
        <dbReference type="ARBA" id="ARBA00022475"/>
    </source>
</evidence>
<name>A0A4R5DYW5_9BACT</name>
<dbReference type="EMBL" id="SMFL01000003">
    <property type="protein sequence ID" value="TDE16393.1"/>
    <property type="molecule type" value="Genomic_DNA"/>
</dbReference>
<dbReference type="PANTHER" id="PTHR37481">
    <property type="entry name" value="LIPOPOLYSACCHARIDE EXPORT SYSTEM PROTEIN LPTC"/>
    <property type="match status" value="1"/>
</dbReference>
<keyword evidence="8" id="KW-1185">Reference proteome</keyword>
<evidence type="ECO:0000256" key="4">
    <source>
        <dbReference type="ARBA" id="ARBA00022989"/>
    </source>
</evidence>
<dbReference type="Gene3D" id="2.60.450.10">
    <property type="entry name" value="Lipopolysaccharide (LPS) transport protein A like domain"/>
    <property type="match status" value="1"/>
</dbReference>
<dbReference type="GO" id="GO:0005886">
    <property type="term" value="C:plasma membrane"/>
    <property type="evidence" value="ECO:0007669"/>
    <property type="project" value="InterPro"/>
</dbReference>
<dbReference type="InterPro" id="IPR010664">
    <property type="entry name" value="LipoPS_assembly_LptC-rel"/>
</dbReference>
<evidence type="ECO:0000256" key="3">
    <source>
        <dbReference type="ARBA" id="ARBA00022692"/>
    </source>
</evidence>
<accession>A0A4R5DYW5</accession>
<dbReference type="InterPro" id="IPR052363">
    <property type="entry name" value="LPS_export_LptC"/>
</dbReference>
<keyword evidence="2" id="KW-0997">Cell inner membrane</keyword>
<keyword evidence="4 6" id="KW-1133">Transmembrane helix</keyword>
<dbReference type="GO" id="GO:0017089">
    <property type="term" value="F:glycolipid transfer activity"/>
    <property type="evidence" value="ECO:0007669"/>
    <property type="project" value="TreeGrafter"/>
</dbReference>
<dbReference type="Pfam" id="PF06835">
    <property type="entry name" value="LptC"/>
    <property type="match status" value="1"/>
</dbReference>
<protein>
    <submittedName>
        <fullName evidence="7">LPS export ABC transporter periplasmic protein LptC</fullName>
    </submittedName>
</protein>
<sequence>MQSAAQPLKLPRIYGCIVILLLFTIILPSCEKDRNKIGAAYEGPIEIVNDVEIKYSEQGVQKVQMLTRESLTYSNQNKIFPDTININFFDPITGTIETRLRADSGRYDQATNVYIVKGHVRVVKPDQILTTTELSWNPGTKKVFTDKPLTIKNLGKSEFIKAVGMDAEQDFTRIKLRQGKGIISGAP</sequence>
<gene>
    <name evidence="7" type="primary">lptC</name>
    <name evidence="7" type="ORF">E0F88_09120</name>
</gene>
<keyword evidence="1" id="KW-1003">Cell membrane</keyword>
<keyword evidence="3 6" id="KW-0812">Transmembrane</keyword>
<dbReference type="GO" id="GO:0030288">
    <property type="term" value="C:outer membrane-bounded periplasmic space"/>
    <property type="evidence" value="ECO:0007669"/>
    <property type="project" value="TreeGrafter"/>
</dbReference>